<accession>I1QV06</accession>
<feature type="compositionally biased region" description="Pro residues" evidence="1">
    <location>
        <begin position="212"/>
        <end position="225"/>
    </location>
</feature>
<reference evidence="2" key="1">
    <citation type="submission" date="2015-06" db="UniProtKB">
        <authorList>
            <consortium name="EnsemblPlants"/>
        </authorList>
    </citation>
    <scope>IDENTIFICATION</scope>
</reference>
<dbReference type="EnsemblPlants" id="ORGLA10G0103900.1">
    <property type="protein sequence ID" value="ORGLA10G0103900.1"/>
    <property type="gene ID" value="ORGLA10G0103900"/>
</dbReference>
<dbReference type="Proteomes" id="UP000007306">
    <property type="component" value="Chromosome 10"/>
</dbReference>
<sequence>MEGVRRDGERTPRRRVSSSLLQTLLLVPFLCRRWKESAEPAHRRREGSLDGGRPHPPPHRGWPAAWWSPIRWPLASTMMTLPHCRASSSGAEQASQQGGGARSRQVAGGEAGGVERAGGRDAHHLFLFPISSIFVPPSLTTSAAADGWIQGGTVPEDGPHAAPHRQPRRRAARYPRLAHSCARTPCRGSPPSAAAPRGRNGRPHLAFSHGGQPPPRLLPPPSPPR</sequence>
<feature type="region of interest" description="Disordered" evidence="1">
    <location>
        <begin position="40"/>
        <end position="61"/>
    </location>
</feature>
<name>I1QV06_ORYGL</name>
<evidence type="ECO:0000256" key="1">
    <source>
        <dbReference type="SAM" id="MobiDB-lite"/>
    </source>
</evidence>
<evidence type="ECO:0000313" key="3">
    <source>
        <dbReference type="Proteomes" id="UP000007306"/>
    </source>
</evidence>
<keyword evidence="3" id="KW-1185">Reference proteome</keyword>
<protein>
    <submittedName>
        <fullName evidence="2">Uncharacterized protein</fullName>
    </submittedName>
</protein>
<organism evidence="2 3">
    <name type="scientific">Oryza glaberrima</name>
    <name type="common">African rice</name>
    <dbReference type="NCBI Taxonomy" id="4538"/>
    <lineage>
        <taxon>Eukaryota</taxon>
        <taxon>Viridiplantae</taxon>
        <taxon>Streptophyta</taxon>
        <taxon>Embryophyta</taxon>
        <taxon>Tracheophyta</taxon>
        <taxon>Spermatophyta</taxon>
        <taxon>Magnoliopsida</taxon>
        <taxon>Liliopsida</taxon>
        <taxon>Poales</taxon>
        <taxon>Poaceae</taxon>
        <taxon>BOP clade</taxon>
        <taxon>Oryzoideae</taxon>
        <taxon>Oryzeae</taxon>
        <taxon>Oryzinae</taxon>
        <taxon>Oryza</taxon>
    </lineage>
</organism>
<feature type="compositionally biased region" description="Basic residues" evidence="1">
    <location>
        <begin position="162"/>
        <end position="173"/>
    </location>
</feature>
<evidence type="ECO:0000313" key="2">
    <source>
        <dbReference type="EnsemblPlants" id="ORGLA10G0103900.1"/>
    </source>
</evidence>
<feature type="region of interest" description="Disordered" evidence="1">
    <location>
        <begin position="150"/>
        <end position="225"/>
    </location>
</feature>
<dbReference type="AlphaFoldDB" id="I1QV06"/>
<dbReference type="OMA" id="MMTLPHC"/>
<reference evidence="2 3" key="2">
    <citation type="submission" date="2018-04" db="EMBL/GenBank/DDBJ databases">
        <title>OglaRS2 (Oryza glaberrima Reference Sequence Version 2).</title>
        <authorList>
            <person name="Zhang J."/>
            <person name="Kudrna D."/>
            <person name="Lee S."/>
            <person name="Talag J."/>
            <person name="Rajasekar S."/>
            <person name="Wing R.A."/>
        </authorList>
    </citation>
    <scope>NUCLEOTIDE SEQUENCE [LARGE SCALE GENOMIC DNA]</scope>
    <source>
        <strain evidence="2 3">cv. IRGC 96717</strain>
    </source>
</reference>
<feature type="region of interest" description="Disordered" evidence="1">
    <location>
        <begin position="84"/>
        <end position="116"/>
    </location>
</feature>
<feature type="compositionally biased region" description="Low complexity" evidence="1">
    <location>
        <begin position="85"/>
        <end position="108"/>
    </location>
</feature>
<dbReference type="Gramene" id="ORGLA10G0103900.1">
    <property type="protein sequence ID" value="ORGLA10G0103900.1"/>
    <property type="gene ID" value="ORGLA10G0103900"/>
</dbReference>
<dbReference type="HOGENOM" id="CLU_1231558_0_0_1"/>
<proteinExistence type="predicted"/>